<dbReference type="HOGENOM" id="CLU_061511_0_0_0"/>
<dbReference type="PANTHER" id="PTHR37945:SF1">
    <property type="entry name" value="EXTRACELLULAR TUNGSTATE BINDING PROTEIN"/>
    <property type="match status" value="1"/>
</dbReference>
<dbReference type="EMBL" id="AXZF01000034">
    <property type="protein sequence ID" value="ERT69149.1"/>
    <property type="molecule type" value="Genomic_DNA"/>
</dbReference>
<gene>
    <name evidence="3" type="ORF">HMPREF0202_00957</name>
</gene>
<comment type="caution">
    <text evidence="3">The sequence shown here is derived from an EMBL/GenBank/DDBJ whole genome shotgun (WGS) entry which is preliminary data.</text>
</comment>
<accession>U7VDG8</accession>
<dbReference type="AlphaFoldDB" id="U7VDG8"/>
<dbReference type="Proteomes" id="UP000017081">
    <property type="component" value="Unassembled WGS sequence"/>
</dbReference>
<keyword evidence="1" id="KW-0732">Signal</keyword>
<feature type="signal peptide" evidence="1">
    <location>
        <begin position="1"/>
        <end position="18"/>
    </location>
</feature>
<feature type="chain" id="PRO_5004689244" description="PBP domain-containing protein" evidence="1">
    <location>
        <begin position="19"/>
        <end position="261"/>
    </location>
</feature>
<evidence type="ECO:0000313" key="4">
    <source>
        <dbReference type="Proteomes" id="UP000017081"/>
    </source>
</evidence>
<dbReference type="SUPFAM" id="SSF53850">
    <property type="entry name" value="Periplasmic binding protein-like II"/>
    <property type="match status" value="1"/>
</dbReference>
<organism evidence="3 4">
    <name type="scientific">Cetobacterium somerae ATCC BAA-474</name>
    <dbReference type="NCBI Taxonomy" id="1319815"/>
    <lineage>
        <taxon>Bacteria</taxon>
        <taxon>Fusobacteriati</taxon>
        <taxon>Fusobacteriota</taxon>
        <taxon>Fusobacteriia</taxon>
        <taxon>Fusobacteriales</taxon>
        <taxon>Fusobacteriaceae</taxon>
        <taxon>Cetobacterium</taxon>
    </lineage>
</organism>
<dbReference type="RefSeq" id="WP_023050502.1">
    <property type="nucleotide sequence ID" value="NZ_CP173062.2"/>
</dbReference>
<dbReference type="Gene3D" id="3.40.190.10">
    <property type="entry name" value="Periplasmic binding protein-like II"/>
    <property type="match status" value="2"/>
</dbReference>
<dbReference type="InterPro" id="IPR052738">
    <property type="entry name" value="ABC-Tungstate_binding"/>
</dbReference>
<evidence type="ECO:0000256" key="1">
    <source>
        <dbReference type="SAM" id="SignalP"/>
    </source>
</evidence>
<keyword evidence="4" id="KW-1185">Reference proteome</keyword>
<protein>
    <recommendedName>
        <fullName evidence="2">PBP domain-containing protein</fullName>
    </recommendedName>
</protein>
<evidence type="ECO:0000313" key="3">
    <source>
        <dbReference type="EMBL" id="ERT69149.1"/>
    </source>
</evidence>
<reference evidence="3 4" key="1">
    <citation type="submission" date="2013-08" db="EMBL/GenBank/DDBJ databases">
        <authorList>
            <person name="Weinstock G."/>
            <person name="Sodergren E."/>
            <person name="Wylie T."/>
            <person name="Fulton L."/>
            <person name="Fulton R."/>
            <person name="Fronick C."/>
            <person name="O'Laughlin M."/>
            <person name="Godfrey J."/>
            <person name="Miner T."/>
            <person name="Herter B."/>
            <person name="Appelbaum E."/>
            <person name="Cordes M."/>
            <person name="Lek S."/>
            <person name="Wollam A."/>
            <person name="Pepin K.H."/>
            <person name="Palsikar V.B."/>
            <person name="Mitreva M."/>
            <person name="Wilson R.K."/>
        </authorList>
    </citation>
    <scope>NUCLEOTIDE SEQUENCE [LARGE SCALE GENOMIC DNA]</scope>
    <source>
        <strain evidence="3 4">ATCC BAA-474</strain>
    </source>
</reference>
<dbReference type="PANTHER" id="PTHR37945">
    <property type="entry name" value="EXTRACELLULAR TUNGSTATE BINDING PROTEIN"/>
    <property type="match status" value="1"/>
</dbReference>
<dbReference type="InterPro" id="IPR024370">
    <property type="entry name" value="PBP_domain"/>
</dbReference>
<name>U7VDG8_9FUSO</name>
<dbReference type="eggNOG" id="COG2998">
    <property type="taxonomic scope" value="Bacteria"/>
</dbReference>
<dbReference type="STRING" id="1319815.HMPREF0202_00957"/>
<sequence>MKKSVFLTSLLICTNIYAGEILMGTTTSLDDTGFLTEISKTLKNEKGIELKWIAKGTGEALELGKRGDVDILFTHDPGREKKFIEDGYGVKRYPLMYNYFVVVTDNEKDLTNYPKNLNKLLSKIATENLIFISRGDKSGTHSKELAMWREAQVDKNFKNYKEAGLGMAKTLNLTSELQGFTLSDSGTFLKVKENFKLQEVPLDEKEPLKNIYSILELSNVQESKKDDIKIFIEFMQSKEAEEIMKNYGKSEFGTPLFFVGN</sequence>
<dbReference type="PATRIC" id="fig|1319815.3.peg.919"/>
<evidence type="ECO:0000259" key="2">
    <source>
        <dbReference type="Pfam" id="PF12849"/>
    </source>
</evidence>
<dbReference type="Pfam" id="PF12849">
    <property type="entry name" value="PBP_like_2"/>
    <property type="match status" value="1"/>
</dbReference>
<feature type="domain" description="PBP" evidence="2">
    <location>
        <begin position="22"/>
        <end position="239"/>
    </location>
</feature>
<proteinExistence type="predicted"/>